<dbReference type="AlphaFoldDB" id="A0A4Z2GLT5"/>
<evidence type="ECO:0000313" key="3">
    <source>
        <dbReference type="Proteomes" id="UP000314294"/>
    </source>
</evidence>
<feature type="region of interest" description="Disordered" evidence="1">
    <location>
        <begin position="1"/>
        <end position="20"/>
    </location>
</feature>
<gene>
    <name evidence="2" type="ORF">EYF80_035304</name>
</gene>
<dbReference type="EMBL" id="SRLO01000483">
    <property type="protein sequence ID" value="TNN54466.1"/>
    <property type="molecule type" value="Genomic_DNA"/>
</dbReference>
<organism evidence="2 3">
    <name type="scientific">Liparis tanakae</name>
    <name type="common">Tanaka's snailfish</name>
    <dbReference type="NCBI Taxonomy" id="230148"/>
    <lineage>
        <taxon>Eukaryota</taxon>
        <taxon>Metazoa</taxon>
        <taxon>Chordata</taxon>
        <taxon>Craniata</taxon>
        <taxon>Vertebrata</taxon>
        <taxon>Euteleostomi</taxon>
        <taxon>Actinopterygii</taxon>
        <taxon>Neopterygii</taxon>
        <taxon>Teleostei</taxon>
        <taxon>Neoteleostei</taxon>
        <taxon>Acanthomorphata</taxon>
        <taxon>Eupercaria</taxon>
        <taxon>Perciformes</taxon>
        <taxon>Cottioidei</taxon>
        <taxon>Cottales</taxon>
        <taxon>Liparidae</taxon>
        <taxon>Liparis</taxon>
    </lineage>
</organism>
<evidence type="ECO:0000256" key="1">
    <source>
        <dbReference type="SAM" id="MobiDB-lite"/>
    </source>
</evidence>
<accession>A0A4Z2GLT5</accession>
<sequence>MPNSEERVRLRPRSGSGESANEAMGCVFVACGGGIQNRPERPAVRMRQLAGAQAQECCVCCLNRGRPQRGGLEERREGSRCVFT</sequence>
<name>A0A4Z2GLT5_9TELE</name>
<keyword evidence="3" id="KW-1185">Reference proteome</keyword>
<evidence type="ECO:0000313" key="2">
    <source>
        <dbReference type="EMBL" id="TNN54466.1"/>
    </source>
</evidence>
<dbReference type="Proteomes" id="UP000314294">
    <property type="component" value="Unassembled WGS sequence"/>
</dbReference>
<protein>
    <submittedName>
        <fullName evidence="2">Uncharacterized protein</fullName>
    </submittedName>
</protein>
<reference evidence="2 3" key="1">
    <citation type="submission" date="2019-03" db="EMBL/GenBank/DDBJ databases">
        <title>First draft genome of Liparis tanakae, snailfish: a comprehensive survey of snailfish specific genes.</title>
        <authorList>
            <person name="Kim W."/>
            <person name="Song I."/>
            <person name="Jeong J.-H."/>
            <person name="Kim D."/>
            <person name="Kim S."/>
            <person name="Ryu S."/>
            <person name="Song J.Y."/>
            <person name="Lee S.K."/>
        </authorList>
    </citation>
    <scope>NUCLEOTIDE SEQUENCE [LARGE SCALE GENOMIC DNA]</scope>
    <source>
        <tissue evidence="2">Muscle</tissue>
    </source>
</reference>
<comment type="caution">
    <text evidence="2">The sequence shown here is derived from an EMBL/GenBank/DDBJ whole genome shotgun (WGS) entry which is preliminary data.</text>
</comment>
<proteinExistence type="predicted"/>